<dbReference type="GO" id="GO:0051082">
    <property type="term" value="F:unfolded protein binding"/>
    <property type="evidence" value="ECO:0007669"/>
    <property type="project" value="TreeGrafter"/>
</dbReference>
<comment type="function">
    <text evidence="3">Participates actively in the response to hyperosmotic and heat shock by preventing the aggregation of stress-denatured proteins, in association with DnaK and GrpE. It is the nucleotide exchange factor for DnaK and may function as a thermosensor. Unfolded proteins bind initially to DnaJ; upon interaction with the DnaJ-bound protein, DnaK hydrolyzes its bound ATP, resulting in the formation of a stable complex. GrpE releases ADP from DnaK; ATP binding to DnaK triggers the release of the substrate protein, thus completing the reaction cycle. Several rounds of ATP-dependent interactions between DnaJ, DnaK and GrpE are required for fully efficient folding.</text>
</comment>
<protein>
    <recommendedName>
        <fullName evidence="3">Protein GrpE</fullName>
    </recommendedName>
    <alternativeName>
        <fullName evidence="3">HSP-70 cofactor</fullName>
    </alternativeName>
</protein>
<name>A0AB39YEY8_9ACTN</name>
<dbReference type="InterPro" id="IPR009012">
    <property type="entry name" value="GrpE_head"/>
</dbReference>
<feature type="region of interest" description="Disordered" evidence="6">
    <location>
        <begin position="193"/>
        <end position="218"/>
    </location>
</feature>
<keyword evidence="3" id="KW-0963">Cytoplasm</keyword>
<keyword evidence="5" id="KW-0175">Coiled coil</keyword>
<accession>A0AB39YEY8</accession>
<evidence type="ECO:0000256" key="2">
    <source>
        <dbReference type="ARBA" id="ARBA00023186"/>
    </source>
</evidence>
<dbReference type="PRINTS" id="PR00773">
    <property type="entry name" value="GRPEPROTEIN"/>
</dbReference>
<keyword evidence="3" id="KW-0346">Stress response</keyword>
<dbReference type="RefSeq" id="WP_369779954.1">
    <property type="nucleotide sequence ID" value="NZ_CP165727.1"/>
</dbReference>
<dbReference type="AlphaFoldDB" id="A0AB39YEY8"/>
<feature type="compositionally biased region" description="Basic and acidic residues" evidence="6">
    <location>
        <begin position="1"/>
        <end position="11"/>
    </location>
</feature>
<sequence>MSRPKSFDGPRRQPPVVIRDKRRIDPVTLQLRAPDTTPAQQEAQPRAGEPGTPGPPAAGSPPEAWETQLAERTADLQRLKAEYDNYRKRVRRDRLAIREIAVANVLGGLLPVLDAIDRAREHGELDPGFGAVAHALETQLATLGLQEVGAPGEVFDPAQHEAISYQRSDEVDQPTCTTVLQPGYRVGQHLLRPAQVTVSEPPDQAQPGHGNAKPPPPA</sequence>
<dbReference type="InterPro" id="IPR000740">
    <property type="entry name" value="GrpE"/>
</dbReference>
<comment type="subcellular location">
    <subcellularLocation>
        <location evidence="3">Cytoplasm</location>
    </subcellularLocation>
</comment>
<comment type="subunit">
    <text evidence="3">Homodimer.</text>
</comment>
<organism evidence="7">
    <name type="scientific">Streptomyces sp. R33</name>
    <dbReference type="NCBI Taxonomy" id="3238629"/>
    <lineage>
        <taxon>Bacteria</taxon>
        <taxon>Bacillati</taxon>
        <taxon>Actinomycetota</taxon>
        <taxon>Actinomycetes</taxon>
        <taxon>Kitasatosporales</taxon>
        <taxon>Streptomycetaceae</taxon>
        <taxon>Streptomyces</taxon>
    </lineage>
</organism>
<dbReference type="EMBL" id="CP165727">
    <property type="protein sequence ID" value="XDV68444.1"/>
    <property type="molecule type" value="Genomic_DNA"/>
</dbReference>
<dbReference type="Gene3D" id="3.90.20.20">
    <property type="match status" value="1"/>
</dbReference>
<dbReference type="PANTHER" id="PTHR21237:SF23">
    <property type="entry name" value="GRPE PROTEIN HOMOLOG, MITOCHONDRIAL"/>
    <property type="match status" value="1"/>
</dbReference>
<dbReference type="Pfam" id="PF01025">
    <property type="entry name" value="GrpE"/>
    <property type="match status" value="1"/>
</dbReference>
<feature type="region of interest" description="Disordered" evidence="6">
    <location>
        <begin position="1"/>
        <end position="64"/>
    </location>
</feature>
<dbReference type="GO" id="GO:0006457">
    <property type="term" value="P:protein folding"/>
    <property type="evidence" value="ECO:0007669"/>
    <property type="project" value="InterPro"/>
</dbReference>
<dbReference type="PANTHER" id="PTHR21237">
    <property type="entry name" value="GRPE PROTEIN"/>
    <property type="match status" value="1"/>
</dbReference>
<evidence type="ECO:0000256" key="5">
    <source>
        <dbReference type="SAM" id="Coils"/>
    </source>
</evidence>
<proteinExistence type="inferred from homology"/>
<comment type="similarity">
    <text evidence="1 3 4">Belongs to the GrpE family.</text>
</comment>
<evidence type="ECO:0000256" key="1">
    <source>
        <dbReference type="ARBA" id="ARBA00009054"/>
    </source>
</evidence>
<dbReference type="GO" id="GO:0000774">
    <property type="term" value="F:adenyl-nucleotide exchange factor activity"/>
    <property type="evidence" value="ECO:0007669"/>
    <property type="project" value="InterPro"/>
</dbReference>
<feature type="coiled-coil region" evidence="5">
    <location>
        <begin position="69"/>
        <end position="96"/>
    </location>
</feature>
<evidence type="ECO:0000256" key="3">
    <source>
        <dbReference type="HAMAP-Rule" id="MF_01151"/>
    </source>
</evidence>
<dbReference type="GO" id="GO:0042803">
    <property type="term" value="F:protein homodimerization activity"/>
    <property type="evidence" value="ECO:0007669"/>
    <property type="project" value="InterPro"/>
</dbReference>
<keyword evidence="2 3" id="KW-0143">Chaperone</keyword>
<dbReference type="SUPFAM" id="SSF58014">
    <property type="entry name" value="Coiled-coil domain of nucleotide exchange factor GrpE"/>
    <property type="match status" value="1"/>
</dbReference>
<dbReference type="GO" id="GO:0005737">
    <property type="term" value="C:cytoplasm"/>
    <property type="evidence" value="ECO:0007669"/>
    <property type="project" value="UniProtKB-SubCell"/>
</dbReference>
<dbReference type="GO" id="GO:0051087">
    <property type="term" value="F:protein-folding chaperone binding"/>
    <property type="evidence" value="ECO:0007669"/>
    <property type="project" value="InterPro"/>
</dbReference>
<reference evidence="7" key="1">
    <citation type="submission" date="2024-08" db="EMBL/GenBank/DDBJ databases">
        <authorList>
            <person name="Yu S.T."/>
        </authorList>
    </citation>
    <scope>NUCLEOTIDE SEQUENCE</scope>
    <source>
        <strain evidence="7">R33</strain>
    </source>
</reference>
<dbReference type="CDD" id="cd00446">
    <property type="entry name" value="GrpE"/>
    <property type="match status" value="1"/>
</dbReference>
<evidence type="ECO:0000313" key="7">
    <source>
        <dbReference type="EMBL" id="XDV68444.1"/>
    </source>
</evidence>
<evidence type="ECO:0000256" key="6">
    <source>
        <dbReference type="SAM" id="MobiDB-lite"/>
    </source>
</evidence>
<dbReference type="SUPFAM" id="SSF51064">
    <property type="entry name" value="Head domain of nucleotide exchange factor GrpE"/>
    <property type="match status" value="1"/>
</dbReference>
<dbReference type="HAMAP" id="MF_01151">
    <property type="entry name" value="GrpE"/>
    <property type="match status" value="1"/>
</dbReference>
<gene>
    <name evidence="3 7" type="primary">grpE</name>
    <name evidence="7" type="ORF">AB5J51_38830</name>
</gene>
<dbReference type="InterPro" id="IPR013805">
    <property type="entry name" value="GrpE_CC"/>
</dbReference>
<evidence type="ECO:0000256" key="4">
    <source>
        <dbReference type="RuleBase" id="RU004478"/>
    </source>
</evidence>
<dbReference type="Gene3D" id="2.30.22.10">
    <property type="entry name" value="Head domain of nucleotide exchange factor GrpE"/>
    <property type="match status" value="1"/>
</dbReference>